<dbReference type="InterPro" id="IPR029063">
    <property type="entry name" value="SAM-dependent_MTases_sf"/>
</dbReference>
<dbReference type="SUPFAM" id="SSF53335">
    <property type="entry name" value="S-adenosyl-L-methionine-dependent methyltransferases"/>
    <property type="match status" value="1"/>
</dbReference>
<dbReference type="CDD" id="cd02440">
    <property type="entry name" value="AdoMet_MTases"/>
    <property type="match status" value="1"/>
</dbReference>
<dbReference type="OrthoDB" id="3469983at2"/>
<dbReference type="InterPro" id="IPR013216">
    <property type="entry name" value="Methyltransf_11"/>
</dbReference>
<dbReference type="GO" id="GO:0008757">
    <property type="term" value="F:S-adenosylmethionine-dependent methyltransferase activity"/>
    <property type="evidence" value="ECO:0007669"/>
    <property type="project" value="InterPro"/>
</dbReference>
<evidence type="ECO:0000256" key="1">
    <source>
        <dbReference type="ARBA" id="ARBA00022679"/>
    </source>
</evidence>
<dbReference type="AlphaFoldDB" id="A0A1W2FYN7"/>
<accession>A0A1W2FYN7</accession>
<keyword evidence="4" id="KW-1185">Reference proteome</keyword>
<evidence type="ECO:0000313" key="3">
    <source>
        <dbReference type="EMBL" id="SMD27050.1"/>
    </source>
</evidence>
<dbReference type="PANTHER" id="PTHR43861:SF3">
    <property type="entry name" value="PUTATIVE (AFU_ORTHOLOGUE AFUA_2G14390)-RELATED"/>
    <property type="match status" value="1"/>
</dbReference>
<protein>
    <submittedName>
        <fullName evidence="3">Methyltransferase domain-containing protein</fullName>
    </submittedName>
</protein>
<dbReference type="PANTHER" id="PTHR43861">
    <property type="entry name" value="TRANS-ACONITATE 2-METHYLTRANSFERASE-RELATED"/>
    <property type="match status" value="1"/>
</dbReference>
<dbReference type="Pfam" id="PF08241">
    <property type="entry name" value="Methyltransf_11"/>
    <property type="match status" value="1"/>
</dbReference>
<evidence type="ECO:0000259" key="2">
    <source>
        <dbReference type="Pfam" id="PF08241"/>
    </source>
</evidence>
<evidence type="ECO:0000313" key="4">
    <source>
        <dbReference type="Proteomes" id="UP000192674"/>
    </source>
</evidence>
<sequence length="265" mass="29438">MTGTGTERYGERMFSHGHDAELDRLHGLAGALDDGSFRRLARLPIREDWRCLDIGAGLGTVTRWLARRCPRGRVVAMDRDIRLLSVLDDRTGWEAVESDVTREDFPAGGFDLIHARWLFAHLPSRDAVLERVVRWLAPGGWLVIEDLARFPLESSPHPLYRKVSLAICDAVINRIGTDPAWARTFPAPLRPLGLTDLGSETSLPAVGPTPMGRFWRRSGEQLAADLTGQLGITEAELAEFGELVESPDFHDLCLATVAAWGRRPE</sequence>
<dbReference type="Proteomes" id="UP000192674">
    <property type="component" value="Unassembled WGS sequence"/>
</dbReference>
<reference evidence="3 4" key="1">
    <citation type="submission" date="2017-04" db="EMBL/GenBank/DDBJ databases">
        <authorList>
            <person name="Afonso C.L."/>
            <person name="Miller P.J."/>
            <person name="Scott M.A."/>
            <person name="Spackman E."/>
            <person name="Goraichik I."/>
            <person name="Dimitrov K.M."/>
            <person name="Suarez D.L."/>
            <person name="Swayne D.E."/>
        </authorList>
    </citation>
    <scope>NUCLEOTIDE SEQUENCE [LARGE SCALE GENOMIC DNA]</scope>
    <source>
        <strain evidence="3 4">DSM 43828</strain>
    </source>
</reference>
<keyword evidence="3" id="KW-0489">Methyltransferase</keyword>
<keyword evidence="1 3" id="KW-0808">Transferase</keyword>
<dbReference type="GO" id="GO:0032259">
    <property type="term" value="P:methylation"/>
    <property type="evidence" value="ECO:0007669"/>
    <property type="project" value="UniProtKB-KW"/>
</dbReference>
<proteinExistence type="predicted"/>
<feature type="domain" description="Methyltransferase type 11" evidence="2">
    <location>
        <begin position="52"/>
        <end position="144"/>
    </location>
</feature>
<dbReference type="RefSeq" id="WP_160097351.1">
    <property type="nucleotide sequence ID" value="NZ_FWXV01000019.1"/>
</dbReference>
<name>A0A1W2FYN7_KIBAR</name>
<dbReference type="EMBL" id="FWXV01000019">
    <property type="protein sequence ID" value="SMD27050.1"/>
    <property type="molecule type" value="Genomic_DNA"/>
</dbReference>
<dbReference type="Gene3D" id="3.40.50.150">
    <property type="entry name" value="Vaccinia Virus protein VP39"/>
    <property type="match status" value="1"/>
</dbReference>
<gene>
    <name evidence="3" type="ORF">SAMN05661093_10647</name>
</gene>
<organism evidence="3 4">
    <name type="scientific">Kibdelosporangium aridum</name>
    <dbReference type="NCBI Taxonomy" id="2030"/>
    <lineage>
        <taxon>Bacteria</taxon>
        <taxon>Bacillati</taxon>
        <taxon>Actinomycetota</taxon>
        <taxon>Actinomycetes</taxon>
        <taxon>Pseudonocardiales</taxon>
        <taxon>Pseudonocardiaceae</taxon>
        <taxon>Kibdelosporangium</taxon>
    </lineage>
</organism>